<feature type="domain" description="Bifunctional inhibitor/plant lipid transfer protein/seed storage helical" evidence="5">
    <location>
        <begin position="35"/>
        <end position="121"/>
    </location>
</feature>
<gene>
    <name evidence="6" type="ORF">LITE_LOCUS19668</name>
</gene>
<dbReference type="GO" id="GO:0008289">
    <property type="term" value="F:lipid binding"/>
    <property type="evidence" value="ECO:0007669"/>
    <property type="project" value="UniProtKB-KW"/>
</dbReference>
<keyword evidence="4" id="KW-0732">Signal</keyword>
<evidence type="ECO:0000313" key="6">
    <source>
        <dbReference type="EMBL" id="CAI0423822.1"/>
    </source>
</evidence>
<evidence type="ECO:0000256" key="3">
    <source>
        <dbReference type="RuleBase" id="RU000628"/>
    </source>
</evidence>
<evidence type="ECO:0000256" key="4">
    <source>
        <dbReference type="SAM" id="SignalP"/>
    </source>
</evidence>
<keyword evidence="3" id="KW-0446">Lipid-binding</keyword>
<feature type="chain" id="PRO_5043314484" description="Non-specific lipid-transfer protein" evidence="4">
    <location>
        <begin position="21"/>
        <end position="146"/>
    </location>
</feature>
<dbReference type="Proteomes" id="UP001154282">
    <property type="component" value="Unassembled WGS sequence"/>
</dbReference>
<dbReference type="AlphaFoldDB" id="A0AAV0KND0"/>
<proteinExistence type="inferred from homology"/>
<evidence type="ECO:0000259" key="5">
    <source>
        <dbReference type="SMART" id="SM00499"/>
    </source>
</evidence>
<dbReference type="Pfam" id="PF00234">
    <property type="entry name" value="Tryp_alpha_amyl"/>
    <property type="match status" value="1"/>
</dbReference>
<protein>
    <recommendedName>
        <fullName evidence="3">Non-specific lipid-transfer protein</fullName>
    </recommendedName>
</protein>
<evidence type="ECO:0000256" key="1">
    <source>
        <dbReference type="ARBA" id="ARBA00009748"/>
    </source>
</evidence>
<name>A0AAV0KND0_9ROSI</name>
<dbReference type="PANTHER" id="PTHR33076">
    <property type="entry name" value="NON-SPECIFIC LIPID-TRANSFER PROTEIN 2-RELATED"/>
    <property type="match status" value="1"/>
</dbReference>
<organism evidence="6 7">
    <name type="scientific">Linum tenue</name>
    <dbReference type="NCBI Taxonomy" id="586396"/>
    <lineage>
        <taxon>Eukaryota</taxon>
        <taxon>Viridiplantae</taxon>
        <taxon>Streptophyta</taxon>
        <taxon>Embryophyta</taxon>
        <taxon>Tracheophyta</taxon>
        <taxon>Spermatophyta</taxon>
        <taxon>Magnoliopsida</taxon>
        <taxon>eudicotyledons</taxon>
        <taxon>Gunneridae</taxon>
        <taxon>Pentapetalae</taxon>
        <taxon>rosids</taxon>
        <taxon>fabids</taxon>
        <taxon>Malpighiales</taxon>
        <taxon>Linaceae</taxon>
        <taxon>Linum</taxon>
    </lineage>
</organism>
<accession>A0AAV0KND0</accession>
<keyword evidence="7" id="KW-1185">Reference proteome</keyword>
<comment type="similarity">
    <text evidence="1 3">Belongs to the plant LTP family.</text>
</comment>
<dbReference type="GO" id="GO:0006869">
    <property type="term" value="P:lipid transport"/>
    <property type="evidence" value="ECO:0007669"/>
    <property type="project" value="InterPro"/>
</dbReference>
<dbReference type="InterPro" id="IPR000528">
    <property type="entry name" value="Plant_nsLTP"/>
</dbReference>
<dbReference type="EMBL" id="CAMGYJ010000005">
    <property type="protein sequence ID" value="CAI0423822.1"/>
    <property type="molecule type" value="Genomic_DNA"/>
</dbReference>
<reference evidence="6" key="1">
    <citation type="submission" date="2022-08" db="EMBL/GenBank/DDBJ databases">
        <authorList>
            <person name="Gutierrez-Valencia J."/>
        </authorList>
    </citation>
    <scope>NUCLEOTIDE SEQUENCE</scope>
</reference>
<comment type="caution">
    <text evidence="6">The sequence shown here is derived from an EMBL/GenBank/DDBJ whole genome shotgun (WGS) entry which is preliminary data.</text>
</comment>
<sequence>MAAAAKLVLLLTLVTWAMIAAPYMTATVAESAITCGQVVGSLIPCIDYLQNGGDVPSACCNGVRSLNDAAETTDDRQKACSCLKSTANTYPKAKESFAAALPDACGVDIHIPYKISRDIDCKSYRVKKHAKEGTGATEVIRRRCHV</sequence>
<keyword evidence="2" id="KW-1015">Disulfide bond</keyword>
<dbReference type="SMART" id="SM00499">
    <property type="entry name" value="AAI"/>
    <property type="match status" value="1"/>
</dbReference>
<dbReference type="CDD" id="cd01960">
    <property type="entry name" value="nsLTP1"/>
    <property type="match status" value="1"/>
</dbReference>
<evidence type="ECO:0000256" key="2">
    <source>
        <dbReference type="ARBA" id="ARBA00023157"/>
    </source>
</evidence>
<evidence type="ECO:0000313" key="7">
    <source>
        <dbReference type="Proteomes" id="UP001154282"/>
    </source>
</evidence>
<comment type="function">
    <text evidence="3">Plant non-specific lipid-transfer proteins transfer phospholipids as well as galactolipids across membranes. May play a role in wax or cutin deposition in the cell walls of expanding epidermal cells and certain secretory tissues.</text>
</comment>
<feature type="signal peptide" evidence="4">
    <location>
        <begin position="1"/>
        <end position="20"/>
    </location>
</feature>
<dbReference type="PRINTS" id="PR00382">
    <property type="entry name" value="LIPIDTRNSFER"/>
</dbReference>
<keyword evidence="3" id="KW-0813">Transport</keyword>
<dbReference type="InterPro" id="IPR036312">
    <property type="entry name" value="Bifun_inhib/LTP/seed_sf"/>
</dbReference>
<dbReference type="SUPFAM" id="SSF47699">
    <property type="entry name" value="Bifunctional inhibitor/lipid-transfer protein/seed storage 2S albumin"/>
    <property type="match status" value="1"/>
</dbReference>
<dbReference type="InterPro" id="IPR016140">
    <property type="entry name" value="Bifunc_inhib/LTP/seed_store"/>
</dbReference>
<dbReference type="Gene3D" id="1.10.110.10">
    <property type="entry name" value="Plant lipid-transfer and hydrophobic proteins"/>
    <property type="match status" value="1"/>
</dbReference>